<keyword evidence="4 5" id="KW-0472">Membrane</keyword>
<feature type="domain" description="NfeD1b N-terminal" evidence="8">
    <location>
        <begin position="34"/>
        <end position="219"/>
    </location>
</feature>
<dbReference type="GO" id="GO:0008233">
    <property type="term" value="F:peptidase activity"/>
    <property type="evidence" value="ECO:0007669"/>
    <property type="project" value="UniProtKB-KW"/>
</dbReference>
<dbReference type="InterPro" id="IPR002810">
    <property type="entry name" value="NfeD-like_C"/>
</dbReference>
<evidence type="ECO:0000256" key="1">
    <source>
        <dbReference type="ARBA" id="ARBA00004141"/>
    </source>
</evidence>
<evidence type="ECO:0000313" key="10">
    <source>
        <dbReference type="Proteomes" id="UP001231362"/>
    </source>
</evidence>
<sequence length="445" mass="47935">MIKKIRQLSIVLSFLFAFLLMLIPYHGNANNEIVYVVPIEETVEKGLSAFLKRAVATAEEENAKAIIFEINTPGGAVDAAGEIGKLLSSANIKTVSFINKEALSAGAYIALNTDEIYMVPGSTMGAAAVIDTQGNAADQKAQSYWLSAMKGAAEQNGRDPIFAQAMADSDIDLPEYDAPKGKLLTFTSDQAEEAGYSEGTVSSLNEVLAKIGYPDAEVRSLDESFAEKLARFITHPIVVPILLSIGSLGLVLELYSPGFGIPGFMGLGSLLLFFYGHLVAGLAGYETIILFVLGIGFIILEFFIPGGIVGTIGFVSILGSIFLATDNFVHMAISLLIAIGVAILASILMLKVFGKNMKIFKKIILTDSTNTESGYVSNKNRLELIGLEGYTFTDLRPSGTVIVQDERIDVVSEGSFILKDKRVRIIKVEGARIVVREIPDLDKKE</sequence>
<accession>A0ABT9V4Z8</accession>
<keyword evidence="9" id="KW-0645">Protease</keyword>
<evidence type="ECO:0000256" key="5">
    <source>
        <dbReference type="SAM" id="Phobius"/>
    </source>
</evidence>
<dbReference type="InterPro" id="IPR012340">
    <property type="entry name" value="NA-bd_OB-fold"/>
</dbReference>
<organism evidence="9 10">
    <name type="scientific">Anoxybacillus andreesenii</name>
    <dbReference type="NCBI Taxonomy" id="1325932"/>
    <lineage>
        <taxon>Bacteria</taxon>
        <taxon>Bacillati</taxon>
        <taxon>Bacillota</taxon>
        <taxon>Bacilli</taxon>
        <taxon>Bacillales</taxon>
        <taxon>Anoxybacillaceae</taxon>
        <taxon>Anoxybacillus</taxon>
    </lineage>
</organism>
<keyword evidence="10" id="KW-1185">Reference proteome</keyword>
<feature type="domain" description="NfeD-like C-terminal" evidence="6">
    <location>
        <begin position="383"/>
        <end position="436"/>
    </location>
</feature>
<dbReference type="PANTHER" id="PTHR33507:SF3">
    <property type="entry name" value="INNER MEMBRANE PROTEIN YBBJ"/>
    <property type="match status" value="1"/>
</dbReference>
<name>A0ABT9V4Z8_9BACL</name>
<dbReference type="PANTHER" id="PTHR33507">
    <property type="entry name" value="INNER MEMBRANE PROTEIN YBBJ"/>
    <property type="match status" value="1"/>
</dbReference>
<gene>
    <name evidence="9" type="ORF">J2S07_002326</name>
</gene>
<dbReference type="InterPro" id="IPR029045">
    <property type="entry name" value="ClpP/crotonase-like_dom_sf"/>
</dbReference>
<dbReference type="Pfam" id="PF24961">
    <property type="entry name" value="NfeD_membrane"/>
    <property type="match status" value="1"/>
</dbReference>
<comment type="caution">
    <text evidence="9">The sequence shown here is derived from an EMBL/GenBank/DDBJ whole genome shotgun (WGS) entry which is preliminary data.</text>
</comment>
<feature type="transmembrane region" description="Helical" evidence="5">
    <location>
        <begin position="259"/>
        <end position="276"/>
    </location>
</feature>
<reference evidence="9 10" key="1">
    <citation type="submission" date="2023-07" db="EMBL/GenBank/DDBJ databases">
        <title>Genomic Encyclopedia of Type Strains, Phase IV (KMG-IV): sequencing the most valuable type-strain genomes for metagenomic binning, comparative biology and taxonomic classification.</title>
        <authorList>
            <person name="Goeker M."/>
        </authorList>
    </citation>
    <scope>NUCLEOTIDE SEQUENCE [LARGE SCALE GENOMIC DNA]</scope>
    <source>
        <strain evidence="9 10">DSM 23948</strain>
    </source>
</reference>
<evidence type="ECO:0000256" key="4">
    <source>
        <dbReference type="ARBA" id="ARBA00023136"/>
    </source>
</evidence>
<evidence type="ECO:0000256" key="3">
    <source>
        <dbReference type="ARBA" id="ARBA00022989"/>
    </source>
</evidence>
<dbReference type="InterPro" id="IPR056738">
    <property type="entry name" value="NfeD1b_N"/>
</dbReference>
<dbReference type="Gene3D" id="3.90.226.10">
    <property type="entry name" value="2-enoyl-CoA Hydratase, Chain A, domain 1"/>
    <property type="match status" value="1"/>
</dbReference>
<evidence type="ECO:0000259" key="7">
    <source>
        <dbReference type="Pfam" id="PF24961"/>
    </source>
</evidence>
<keyword evidence="3 5" id="KW-1133">Transmembrane helix</keyword>
<protein>
    <submittedName>
        <fullName evidence="9">Membrane-bound serine protease (ClpP class)</fullName>
    </submittedName>
</protein>
<comment type="subcellular location">
    <subcellularLocation>
        <location evidence="1">Membrane</location>
        <topology evidence="1">Multi-pass membrane protein</topology>
    </subcellularLocation>
</comment>
<dbReference type="Proteomes" id="UP001231362">
    <property type="component" value="Unassembled WGS sequence"/>
</dbReference>
<feature type="domain" description="NfeD integral membrane" evidence="7">
    <location>
        <begin position="238"/>
        <end position="351"/>
    </location>
</feature>
<dbReference type="CDD" id="cd07021">
    <property type="entry name" value="Clp_protease_NfeD_like"/>
    <property type="match status" value="1"/>
</dbReference>
<dbReference type="Gene3D" id="2.40.50.140">
    <property type="entry name" value="Nucleic acid-binding proteins"/>
    <property type="match status" value="1"/>
</dbReference>
<dbReference type="InterPro" id="IPR056739">
    <property type="entry name" value="NfeD_membrane"/>
</dbReference>
<evidence type="ECO:0000259" key="8">
    <source>
        <dbReference type="Pfam" id="PF25145"/>
    </source>
</evidence>
<keyword evidence="2 5" id="KW-0812">Transmembrane</keyword>
<proteinExistence type="predicted"/>
<evidence type="ECO:0000313" key="9">
    <source>
        <dbReference type="EMBL" id="MDQ0156008.1"/>
    </source>
</evidence>
<feature type="transmembrane region" description="Helical" evidence="5">
    <location>
        <begin position="331"/>
        <end position="353"/>
    </location>
</feature>
<dbReference type="SUPFAM" id="SSF52096">
    <property type="entry name" value="ClpP/crotonase"/>
    <property type="match status" value="1"/>
</dbReference>
<evidence type="ECO:0000256" key="2">
    <source>
        <dbReference type="ARBA" id="ARBA00022692"/>
    </source>
</evidence>
<dbReference type="Pfam" id="PF25145">
    <property type="entry name" value="NfeD1b_N"/>
    <property type="match status" value="1"/>
</dbReference>
<dbReference type="InterPro" id="IPR052165">
    <property type="entry name" value="Membrane_assoc_protease"/>
</dbReference>
<evidence type="ECO:0000259" key="6">
    <source>
        <dbReference type="Pfam" id="PF01957"/>
    </source>
</evidence>
<keyword evidence="9" id="KW-0378">Hydrolase</keyword>
<feature type="transmembrane region" description="Helical" evidence="5">
    <location>
        <begin position="232"/>
        <end position="252"/>
    </location>
</feature>
<dbReference type="EMBL" id="JAUSTU010000010">
    <property type="protein sequence ID" value="MDQ0156008.1"/>
    <property type="molecule type" value="Genomic_DNA"/>
</dbReference>
<dbReference type="Pfam" id="PF01957">
    <property type="entry name" value="NfeD"/>
    <property type="match status" value="1"/>
</dbReference>
<dbReference type="GO" id="GO:0006508">
    <property type="term" value="P:proteolysis"/>
    <property type="evidence" value="ECO:0007669"/>
    <property type="project" value="UniProtKB-KW"/>
</dbReference>